<evidence type="ECO:0000313" key="6">
    <source>
        <dbReference type="EMBL" id="KAG2436810.1"/>
    </source>
</evidence>
<accession>A0A835W2G1</accession>
<proteinExistence type="predicted"/>
<dbReference type="GO" id="GO:0044027">
    <property type="term" value="P:negative regulation of gene expression via chromosomal CpG island methylation"/>
    <property type="evidence" value="ECO:0007669"/>
    <property type="project" value="TreeGrafter"/>
</dbReference>
<feature type="compositionally biased region" description="Acidic residues" evidence="5">
    <location>
        <begin position="303"/>
        <end position="316"/>
    </location>
</feature>
<feature type="compositionally biased region" description="Low complexity" evidence="5">
    <location>
        <begin position="267"/>
        <end position="301"/>
    </location>
</feature>
<sequence length="1684" mass="177968">MATTRASPAPAGAQHAVVSAQPTLRPPLRPPDYETDDEVVDVKPSWDEVEVGGCYTIHTASSGEVYSEGIIKIIAKHPPETYPKGFAKKSAAERMAHMDTHGELSYVWFLRRKDLSIAQVLKSNPSTGKESHRDDTREFLPFPEGVRLPVNELWLSQIYFELAPGKGEAQGRHVNAAKLNRRIKVVWLPPDVPVPQPPEKDVFYYKKSFDYQFNRYVYVGPTEVGCVHGPLRDTPPDQLPPDPLGDQPPPCAADAELARPAKRARKAAAGTRVAAAAAKPAPRARAARAPPAPAAGQGADAIVVEDEDGNDSESEEADPRPVRPRLPDTLRYPEPRLPRPGSAAAETGGKEEAVEGPGECRVVPYYTALGFKNCEQEGHNVGCRADHPSLRHRPPGHRKLLHLCCGPGGFCMHMSGDAPGGPARAGEGAAGSRDSDAGASGAQATGSSPGKGGRTAGAGAREAATAGAAGAAAGSSCAADGAAVGGAAGPGGADGSRALRLHGRQWLLSQLVVLVGLQSALELVEAWAVDKDPHATFTFKANQRGAVVYRSWVDEVLELVRRWIALSEYLRDLARHEAELQEWEQRQRAKSPPAEGQERAQQQGLDATSGGGELHGGAAAEGGRQPDAGAAGGSSAAAREPRCASGPPSDPEQSVGETLGSGAPDSTGGASELEGGQPLQQPLQQQCGGGSTAAAQRGQPAGGAGRPSSGCGGYIHDILGAVLKHRSRYDKGTHQLLDELTPDNTWLALWVTCAPGQEDSEGWQDLKARWGDKPDAATAEKEAQGGGSSEEAEESQEAKEAEEVEEAEGADREDDVVLEDGSSEAAGPEAAPLEKPLLVPVQALLRGRHALPQHLQLLRLFVDRIREEDLIPMPGNVFVVLAGTPCQHMSDRNLTAPGEDIMDSVKNRLVMPVLELVRLLRPSYVYLEQVMGAVKREDAMWVRTTEGILEMMGYNHLLQDVAAGAYGAAESRQRLFMVASDMHSLLPPAPWPTHKYKHTLKLLHVRDCRPQAPEGELLLPGHTSADAVLGLGPVDGYTTSTLGRRGPQAPGHDGAAAAGAAGPSAADEAEDDGEDGAAAANPLLAHVLSRAEPPPGTTSREVRLAIAFAFSVPHISLLWRTLSHLRALLEQEEARLCKRRKQAAGLRAVEERVMAMKLKYIQESHMRHMRNVARQLLGKLDAARSEFQQVDDAFRALLEHEKAEATGDLAPQVPPARLRPASPDEAPSAAGSAGGTAVAAPPADAAAAAGAAPRGADPTARVRELLARLGVQVANHHSQLLSVPEMQRIQCIPPARGAANTYLFDDLFPGGGEAAADTGPAKPREDLLPCGFPVFPNRTIKTKKQARQLYGRVGKKNVISVIETKSRPTGDVNVHPTATRVFTVRELLRMHTFPDYYTLVVASKSVAGPIDDPGYAVWGLLSYEEILSYALEGLRVARALFQLLPSGNAQRGAGGARGGGAAAGRTPAGGAAGVGSARAISPHGGSERSPWLDDWKPRAGLKQAEVELRKAMTAVATDRGHEYRLTGESVAPLAAWGQAAALCHALSGQPWEEGGVPGQARVRMPMWEAAVAAVGRPELVAAAADGAGASGSSSVEVVDLVSSTDIEEEQDREEEGQGEEEDDDGEDEDDNDENEDGSSGDEVGSGDGGTDGAAQDEEGEGETEGDDEQEEGDEGEEDEEEAED</sequence>
<dbReference type="EMBL" id="JAEHOC010000012">
    <property type="protein sequence ID" value="KAG2436810.1"/>
    <property type="molecule type" value="Genomic_DNA"/>
</dbReference>
<feature type="region of interest" description="Disordered" evidence="5">
    <location>
        <begin position="1039"/>
        <end position="1076"/>
    </location>
</feature>
<feature type="region of interest" description="Disordered" evidence="5">
    <location>
        <begin position="1602"/>
        <end position="1684"/>
    </location>
</feature>
<dbReference type="SUPFAM" id="SSF53335">
    <property type="entry name" value="S-adenosyl-L-methionine-dependent methyltransferases"/>
    <property type="match status" value="1"/>
</dbReference>
<comment type="caution">
    <text evidence="6">The sequence shown here is derived from an EMBL/GenBank/DDBJ whole genome shotgun (WGS) entry which is preliminary data.</text>
</comment>
<protein>
    <recommendedName>
        <fullName evidence="1">DNA (cytosine-5-)-methyltransferase</fullName>
        <ecNumber evidence="1">2.1.1.37</ecNumber>
    </recommendedName>
</protein>
<gene>
    <name evidence="6" type="ORF">HXX76_006332</name>
</gene>
<keyword evidence="3" id="KW-0808">Transferase</keyword>
<feature type="compositionally biased region" description="Basic and acidic residues" evidence="5">
    <location>
        <begin position="317"/>
        <end position="337"/>
    </location>
</feature>
<evidence type="ECO:0000256" key="1">
    <source>
        <dbReference type="ARBA" id="ARBA00011975"/>
    </source>
</evidence>
<feature type="region of interest" description="Disordered" evidence="5">
    <location>
        <begin position="229"/>
        <end position="355"/>
    </location>
</feature>
<feature type="compositionally biased region" description="Pro residues" evidence="5">
    <location>
        <begin position="237"/>
        <end position="251"/>
    </location>
</feature>
<keyword evidence="4" id="KW-0949">S-adenosyl-L-methionine</keyword>
<evidence type="ECO:0000256" key="5">
    <source>
        <dbReference type="SAM" id="MobiDB-lite"/>
    </source>
</evidence>
<feature type="compositionally biased region" description="Low complexity" evidence="5">
    <location>
        <begin position="1463"/>
        <end position="1479"/>
    </location>
</feature>
<reference evidence="6" key="1">
    <citation type="journal article" date="2020" name="bioRxiv">
        <title>Comparative genomics of Chlamydomonas.</title>
        <authorList>
            <person name="Craig R.J."/>
            <person name="Hasan A.R."/>
            <person name="Ness R.W."/>
            <person name="Keightley P.D."/>
        </authorList>
    </citation>
    <scope>NUCLEOTIDE SEQUENCE</scope>
    <source>
        <strain evidence="6">SAG 7.73</strain>
    </source>
</reference>
<feature type="compositionally biased region" description="Low complexity" evidence="5">
    <location>
        <begin position="1046"/>
        <end position="1066"/>
    </location>
</feature>
<dbReference type="OrthoDB" id="546194at2759"/>
<feature type="compositionally biased region" description="Acidic residues" evidence="5">
    <location>
        <begin position="1654"/>
        <end position="1684"/>
    </location>
</feature>
<dbReference type="PANTHER" id="PTHR10629">
    <property type="entry name" value="CYTOSINE-SPECIFIC METHYLTRANSFERASE"/>
    <property type="match status" value="1"/>
</dbReference>
<feature type="compositionally biased region" description="Gly residues" evidence="5">
    <location>
        <begin position="1452"/>
        <end position="1462"/>
    </location>
</feature>
<evidence type="ECO:0000256" key="4">
    <source>
        <dbReference type="ARBA" id="ARBA00022691"/>
    </source>
</evidence>
<dbReference type="GO" id="GO:0003886">
    <property type="term" value="F:DNA (cytosine-5-)-methyltransferase activity"/>
    <property type="evidence" value="ECO:0007669"/>
    <property type="project" value="UniProtKB-EC"/>
</dbReference>
<evidence type="ECO:0000256" key="2">
    <source>
        <dbReference type="ARBA" id="ARBA00022603"/>
    </source>
</evidence>
<feature type="region of interest" description="Disordered" evidence="5">
    <location>
        <begin position="420"/>
        <end position="459"/>
    </location>
</feature>
<dbReference type="GO" id="GO:0032259">
    <property type="term" value="P:methylation"/>
    <property type="evidence" value="ECO:0007669"/>
    <property type="project" value="UniProtKB-KW"/>
</dbReference>
<feature type="compositionally biased region" description="Low complexity" evidence="5">
    <location>
        <begin position="420"/>
        <end position="448"/>
    </location>
</feature>
<keyword evidence="7" id="KW-1185">Reference proteome</keyword>
<feature type="compositionally biased region" description="Acidic residues" evidence="5">
    <location>
        <begin position="802"/>
        <end position="822"/>
    </location>
</feature>
<name>A0A835W2G1_CHLIN</name>
<dbReference type="Proteomes" id="UP000650467">
    <property type="component" value="Unassembled WGS sequence"/>
</dbReference>
<feature type="region of interest" description="Disordered" evidence="5">
    <location>
        <begin position="584"/>
        <end position="708"/>
    </location>
</feature>
<dbReference type="EC" id="2.1.1.37" evidence="1"/>
<feature type="region of interest" description="Disordered" evidence="5">
    <location>
        <begin position="1"/>
        <end position="36"/>
    </location>
</feature>
<feature type="region of interest" description="Disordered" evidence="5">
    <location>
        <begin position="1452"/>
        <end position="1494"/>
    </location>
</feature>
<dbReference type="GO" id="GO:0005634">
    <property type="term" value="C:nucleus"/>
    <property type="evidence" value="ECO:0007669"/>
    <property type="project" value="TreeGrafter"/>
</dbReference>
<dbReference type="Pfam" id="PF00145">
    <property type="entry name" value="DNA_methylase"/>
    <property type="match status" value="1"/>
</dbReference>
<dbReference type="PANTHER" id="PTHR10629:SF52">
    <property type="entry name" value="DNA (CYTOSINE-5)-METHYLTRANSFERASE 1"/>
    <property type="match status" value="1"/>
</dbReference>
<evidence type="ECO:0000256" key="3">
    <source>
        <dbReference type="ARBA" id="ARBA00022679"/>
    </source>
</evidence>
<evidence type="ECO:0000313" key="7">
    <source>
        <dbReference type="Proteomes" id="UP000650467"/>
    </source>
</evidence>
<organism evidence="6 7">
    <name type="scientific">Chlamydomonas incerta</name>
    <dbReference type="NCBI Taxonomy" id="51695"/>
    <lineage>
        <taxon>Eukaryota</taxon>
        <taxon>Viridiplantae</taxon>
        <taxon>Chlorophyta</taxon>
        <taxon>core chlorophytes</taxon>
        <taxon>Chlorophyceae</taxon>
        <taxon>CS clade</taxon>
        <taxon>Chlamydomonadales</taxon>
        <taxon>Chlamydomonadaceae</taxon>
        <taxon>Chlamydomonas</taxon>
    </lineage>
</organism>
<keyword evidence="2" id="KW-0489">Methyltransferase</keyword>
<feature type="compositionally biased region" description="Basic and acidic residues" evidence="5">
    <location>
        <begin position="774"/>
        <end position="783"/>
    </location>
</feature>
<feature type="region of interest" description="Disordered" evidence="5">
    <location>
        <begin position="774"/>
        <end position="831"/>
    </location>
</feature>
<dbReference type="GO" id="GO:0003677">
    <property type="term" value="F:DNA binding"/>
    <property type="evidence" value="ECO:0007669"/>
    <property type="project" value="TreeGrafter"/>
</dbReference>
<dbReference type="Gene3D" id="3.90.120.10">
    <property type="entry name" value="DNA Methylase, subunit A, domain 2"/>
    <property type="match status" value="1"/>
</dbReference>
<dbReference type="InterPro" id="IPR029063">
    <property type="entry name" value="SAM-dependent_MTases_sf"/>
</dbReference>
<feature type="compositionally biased region" description="Low complexity" evidence="5">
    <location>
        <begin position="675"/>
        <end position="686"/>
    </location>
</feature>
<feature type="region of interest" description="Disordered" evidence="5">
    <location>
        <begin position="1205"/>
        <end position="1238"/>
    </location>
</feature>
<dbReference type="Gene3D" id="3.40.50.150">
    <property type="entry name" value="Vaccinia Virus protein VP39"/>
    <property type="match status" value="1"/>
</dbReference>
<dbReference type="InterPro" id="IPR001525">
    <property type="entry name" value="C5_MeTfrase"/>
</dbReference>
<feature type="compositionally biased region" description="Acidic residues" evidence="5">
    <location>
        <begin position="1605"/>
        <end position="1639"/>
    </location>
</feature>
<dbReference type="InterPro" id="IPR050390">
    <property type="entry name" value="C5-Methyltransferase"/>
</dbReference>
<feature type="compositionally biased region" description="Low complexity" evidence="5">
    <location>
        <begin position="1219"/>
        <end position="1238"/>
    </location>
</feature>